<evidence type="ECO:0000313" key="2">
    <source>
        <dbReference type="RefSeq" id="XP_018823923.1"/>
    </source>
</evidence>
<dbReference type="GO" id="GO:0003676">
    <property type="term" value="F:nucleic acid binding"/>
    <property type="evidence" value="ECO:0007669"/>
    <property type="project" value="InterPro"/>
</dbReference>
<dbReference type="STRING" id="51240.A0A2I4EX04"/>
<dbReference type="RefSeq" id="XP_018823923.1">
    <property type="nucleotide sequence ID" value="XM_018968378.2"/>
</dbReference>
<proteinExistence type="predicted"/>
<organism evidence="1 2">
    <name type="scientific">Juglans regia</name>
    <name type="common">English walnut</name>
    <dbReference type="NCBI Taxonomy" id="51240"/>
    <lineage>
        <taxon>Eukaryota</taxon>
        <taxon>Viridiplantae</taxon>
        <taxon>Streptophyta</taxon>
        <taxon>Embryophyta</taxon>
        <taxon>Tracheophyta</taxon>
        <taxon>Spermatophyta</taxon>
        <taxon>Magnoliopsida</taxon>
        <taxon>eudicotyledons</taxon>
        <taxon>Gunneridae</taxon>
        <taxon>Pentapetalae</taxon>
        <taxon>rosids</taxon>
        <taxon>fabids</taxon>
        <taxon>Fagales</taxon>
        <taxon>Juglandaceae</taxon>
        <taxon>Juglans</taxon>
    </lineage>
</organism>
<keyword evidence="1" id="KW-1185">Reference proteome</keyword>
<dbReference type="PANTHER" id="PTHR15503">
    <property type="entry name" value="LDOC1 RELATED"/>
    <property type="match status" value="1"/>
</dbReference>
<name>A0A2I4EX04_JUGRE</name>
<reference evidence="2" key="1">
    <citation type="submission" date="2025-08" db="UniProtKB">
        <authorList>
            <consortium name="RefSeq"/>
        </authorList>
    </citation>
    <scope>IDENTIFICATION</scope>
    <source>
        <tissue evidence="2">Leaves</tissue>
    </source>
</reference>
<dbReference type="OrthoDB" id="437338at2759"/>
<dbReference type="Proteomes" id="UP000235220">
    <property type="component" value="Chromosome 16"/>
</dbReference>
<dbReference type="Gramene" id="Jr16_07290_p1">
    <property type="protein sequence ID" value="cds.Jr16_07290_p1"/>
    <property type="gene ID" value="Jr16_07290"/>
</dbReference>
<dbReference type="InterPro" id="IPR043502">
    <property type="entry name" value="DNA/RNA_pol_sf"/>
</dbReference>
<evidence type="ECO:0000313" key="1">
    <source>
        <dbReference type="Proteomes" id="UP000235220"/>
    </source>
</evidence>
<dbReference type="KEGG" id="jre:108993454"/>
<accession>A0A2I4EX04</accession>
<dbReference type="Gene3D" id="3.10.10.10">
    <property type="entry name" value="HIV Type 1 Reverse Transcriptase, subunit A, domain 1"/>
    <property type="match status" value="1"/>
</dbReference>
<dbReference type="SUPFAM" id="SSF56672">
    <property type="entry name" value="DNA/RNA polymerases"/>
    <property type="match status" value="1"/>
</dbReference>
<dbReference type="AlphaFoldDB" id="A0A2I4EX04"/>
<dbReference type="GO" id="GO:0008270">
    <property type="term" value="F:zinc ion binding"/>
    <property type="evidence" value="ECO:0007669"/>
    <property type="project" value="InterPro"/>
</dbReference>
<dbReference type="InterPro" id="IPR001878">
    <property type="entry name" value="Znf_CCHC"/>
</dbReference>
<dbReference type="Pfam" id="PF08284">
    <property type="entry name" value="RVP_2"/>
    <property type="match status" value="1"/>
</dbReference>
<dbReference type="GeneID" id="108993454"/>
<dbReference type="PROSITE" id="PS50158">
    <property type="entry name" value="ZF_CCHC"/>
    <property type="match status" value="1"/>
</dbReference>
<gene>
    <name evidence="2" type="primary">LOC108993454</name>
</gene>
<dbReference type="PANTHER" id="PTHR15503:SF45">
    <property type="entry name" value="RNA-DIRECTED DNA POLYMERASE HOMOLOG"/>
    <property type="match status" value="1"/>
</dbReference>
<sequence>MTVRQYAPKFVELLRFALHLVHTELLKAEKFERGLNPRIMDSLLALKIRKFAYFEDRAVILEAKLRVRAREFNQRKRQFQALDQNKGKRPMYNNVPKPLQMIKSPQRGIVASHPACQTCGKPHAQKCLMGTNTCFKCGKASHLVQECPILVAPNAQVRNPGRKNLVPARVFALTMDDADASPNLVTGILPLFSHRALVLFNSGATHSFISRKYTCLSEKAPKPSESVMSVTSPHGKSVNCHCVKGLHDRGTSVERFKKEVVFRPTGESELCFCVVGKSPMPKVISAIKATTMLRKGCAEFLASLVMPQPNEPKLQNIEVVKDFPNVFLNELPGLPQEREIEFFIDLDPKTATIPKAPYRMAPVELKELKDPLQELLDKGFIRPSVSPWAHQFSL</sequence>
<protein>
    <submittedName>
        <fullName evidence="2">Uncharacterized protein LOC108993454</fullName>
    </submittedName>
</protein>
<dbReference type="InterPro" id="IPR032567">
    <property type="entry name" value="RTL1-rel"/>
</dbReference>